<comment type="caution">
    <text evidence="1">The sequence shown here is derived from an EMBL/GenBank/DDBJ whole genome shotgun (WGS) entry which is preliminary data.</text>
</comment>
<reference evidence="1 2" key="1">
    <citation type="submission" date="2015-08" db="EMBL/GenBank/DDBJ databases">
        <title>Genome sequencing of Penicillium nordicum.</title>
        <authorList>
            <person name="Nguyen H.D."/>
            <person name="Seifert K.A."/>
        </authorList>
    </citation>
    <scope>NUCLEOTIDE SEQUENCE [LARGE SCALE GENOMIC DNA]</scope>
    <source>
        <strain evidence="1 2">DAOMC 185683</strain>
    </source>
</reference>
<proteinExistence type="predicted"/>
<keyword evidence="2" id="KW-1185">Reference proteome</keyword>
<evidence type="ECO:0000313" key="2">
    <source>
        <dbReference type="Proteomes" id="UP000037696"/>
    </source>
</evidence>
<dbReference type="EMBL" id="LHQQ01000092">
    <property type="protein sequence ID" value="KOS43006.1"/>
    <property type="molecule type" value="Genomic_DNA"/>
</dbReference>
<organism evidence="1 2">
    <name type="scientific">Penicillium nordicum</name>
    <dbReference type="NCBI Taxonomy" id="229535"/>
    <lineage>
        <taxon>Eukaryota</taxon>
        <taxon>Fungi</taxon>
        <taxon>Dikarya</taxon>
        <taxon>Ascomycota</taxon>
        <taxon>Pezizomycotina</taxon>
        <taxon>Eurotiomycetes</taxon>
        <taxon>Eurotiomycetidae</taxon>
        <taxon>Eurotiales</taxon>
        <taxon>Aspergillaceae</taxon>
        <taxon>Penicillium</taxon>
    </lineage>
</organism>
<dbReference type="AlphaFoldDB" id="A0A0M8P0I2"/>
<dbReference type="Proteomes" id="UP000037696">
    <property type="component" value="Unassembled WGS sequence"/>
</dbReference>
<gene>
    <name evidence="1" type="ORF">ACN38_g6139</name>
</gene>
<evidence type="ECO:0000313" key="1">
    <source>
        <dbReference type="EMBL" id="KOS43006.1"/>
    </source>
</evidence>
<protein>
    <submittedName>
        <fullName evidence="1">Uncharacterized protein</fullName>
    </submittedName>
</protein>
<accession>A0A0M8P0I2</accession>
<name>A0A0M8P0I2_9EURO</name>
<sequence length="216" mass="24355">MPLPSKYEAPEDPMYQSLAIPMDADEAWDADDEDSCSTAYDSSSDTAGDAFDFLPLSIALGSRQGTRRLFHFTVRRDEYKSLKATGTSDGWIDVSHFLWTMCATLADAGTDREWTAAFEKWRPQWKKVQAQVKTFGYTQFSSEIPHAPVDLALVQSFGSPSNKKAREFEIEQDGPDRGSGSQDIWTLWRYIVETPADQVKEFHVTLRDTAKLVGPR</sequence>
<dbReference type="OrthoDB" id="4326874at2759"/>